<dbReference type="Proteomes" id="UP000198534">
    <property type="component" value="Unassembled WGS sequence"/>
</dbReference>
<dbReference type="OrthoDB" id="7182479at2"/>
<feature type="compositionally biased region" description="Basic and acidic residues" evidence="1">
    <location>
        <begin position="71"/>
        <end position="84"/>
    </location>
</feature>
<keyword evidence="2" id="KW-0812">Transmembrane</keyword>
<dbReference type="AlphaFoldDB" id="A0A1H2S811"/>
<evidence type="ECO:0000259" key="3">
    <source>
        <dbReference type="Pfam" id="PF14411"/>
    </source>
</evidence>
<evidence type="ECO:0000313" key="4">
    <source>
        <dbReference type="EMBL" id="SDW27645.1"/>
    </source>
</evidence>
<dbReference type="Pfam" id="PF14029">
    <property type="entry name" value="DUF4244"/>
    <property type="match status" value="1"/>
</dbReference>
<name>A0A1H2S811_9BACL</name>
<dbReference type="InterPro" id="IPR025338">
    <property type="entry name" value="DUF4244"/>
</dbReference>
<dbReference type="RefSeq" id="WP_143034981.1">
    <property type="nucleotide sequence ID" value="NZ_FNNQ01000002.1"/>
</dbReference>
<feature type="transmembrane region" description="Helical" evidence="2">
    <location>
        <begin position="20"/>
        <end position="40"/>
    </location>
</feature>
<evidence type="ECO:0000256" key="1">
    <source>
        <dbReference type="SAM" id="MobiDB-lite"/>
    </source>
</evidence>
<dbReference type="STRING" id="1048340.SAMN05444487_102128"/>
<feature type="transmembrane region" description="Helical" evidence="2">
    <location>
        <begin position="152"/>
        <end position="169"/>
    </location>
</feature>
<dbReference type="EMBL" id="FNNQ01000002">
    <property type="protein sequence ID" value="SDW27645.1"/>
    <property type="molecule type" value="Genomic_DNA"/>
</dbReference>
<sequence>MRFFKSLWNVFRNNKGAETVEYVIIVCVAVAIGGAFVSAVKSEPVQCKLIQTIEKSLPTMTYSGDKKCGELASEGSKKESPDKGKKPKPAADDGGSWLDKLKDKVSDGYDKVKQGAQYVWDKTKKGASYAWDKTKEYAGDAWDWAKEHKEEIAAAAVVATGVVLLFVPGGQGAGVAILAGAGISGGISYAMGSDAKTIARDIAIGGVSGAVGGATSSIIRAGGRMIGRRGAGILLGDAAGGAAGVSADDALRGKKFSWRRAAGGAVLGIAVTVGMHVVPSSPAPVMGITPKAGVEAAAKQATRSEIAEIVGRKEASKYKPIEYSGKVRVGGQPHDVSRRVYQRNDIDWNRVDPKSGLTNTQLVQKGNAPYGNDGKLINLHHLTQKEPGAMVEIEGSVHQKYTKVLHGLVDDGNSFRNNPVLEKQYDNFRKQYWKRRYKGLNLE</sequence>
<keyword evidence="2" id="KW-1133">Transmembrane helix</keyword>
<dbReference type="InterPro" id="IPR026834">
    <property type="entry name" value="LHH"/>
</dbReference>
<protein>
    <recommendedName>
        <fullName evidence="3">LHH domain-containing protein</fullName>
    </recommendedName>
</protein>
<feature type="domain" description="LHH" evidence="3">
    <location>
        <begin position="358"/>
        <end position="438"/>
    </location>
</feature>
<reference evidence="4 5" key="1">
    <citation type="submission" date="2016-10" db="EMBL/GenBank/DDBJ databases">
        <authorList>
            <person name="de Groot N.N."/>
        </authorList>
    </citation>
    <scope>NUCLEOTIDE SEQUENCE [LARGE SCALE GENOMIC DNA]</scope>
    <source>
        <strain evidence="4 5">DSM 45610</strain>
    </source>
</reference>
<feature type="transmembrane region" description="Helical" evidence="2">
    <location>
        <begin position="261"/>
        <end position="278"/>
    </location>
</feature>
<dbReference type="Gene3D" id="1.10.287.700">
    <property type="entry name" value="Helix hairpin bin"/>
    <property type="match status" value="1"/>
</dbReference>
<evidence type="ECO:0000313" key="5">
    <source>
        <dbReference type="Proteomes" id="UP000198534"/>
    </source>
</evidence>
<feature type="region of interest" description="Disordered" evidence="1">
    <location>
        <begin position="71"/>
        <end position="96"/>
    </location>
</feature>
<keyword evidence="5" id="KW-1185">Reference proteome</keyword>
<proteinExistence type="predicted"/>
<accession>A0A1H2S811</accession>
<evidence type="ECO:0000256" key="2">
    <source>
        <dbReference type="SAM" id="Phobius"/>
    </source>
</evidence>
<dbReference type="Pfam" id="PF14411">
    <property type="entry name" value="LHH"/>
    <property type="match status" value="1"/>
</dbReference>
<gene>
    <name evidence="4" type="ORF">SAMN05444487_102128</name>
</gene>
<keyword evidence="2" id="KW-0472">Membrane</keyword>
<organism evidence="4 5">
    <name type="scientific">Marininema mesophilum</name>
    <dbReference type="NCBI Taxonomy" id="1048340"/>
    <lineage>
        <taxon>Bacteria</taxon>
        <taxon>Bacillati</taxon>
        <taxon>Bacillota</taxon>
        <taxon>Bacilli</taxon>
        <taxon>Bacillales</taxon>
        <taxon>Thermoactinomycetaceae</taxon>
        <taxon>Marininema</taxon>
    </lineage>
</organism>